<protein>
    <recommendedName>
        <fullName evidence="4">MRH domain-containing protein</fullName>
    </recommendedName>
</protein>
<gene>
    <name evidence="5" type="ORF">GSBLH_T00007181001</name>
</gene>
<dbReference type="InterPro" id="IPR009011">
    <property type="entry name" value="Man6P_isomerase_rcpt-bd_dom_sf"/>
</dbReference>
<name>D8M911_BLAHO</name>
<dbReference type="GO" id="GO:0006491">
    <property type="term" value="P:N-glycan processing"/>
    <property type="evidence" value="ECO:0007669"/>
    <property type="project" value="TreeGrafter"/>
</dbReference>
<organism evidence="5">
    <name type="scientific">Blastocystis hominis</name>
    <dbReference type="NCBI Taxonomy" id="12968"/>
    <lineage>
        <taxon>Eukaryota</taxon>
        <taxon>Sar</taxon>
        <taxon>Stramenopiles</taxon>
        <taxon>Bigyra</taxon>
        <taxon>Opalozoa</taxon>
        <taxon>Opalinata</taxon>
        <taxon>Blastocystidae</taxon>
        <taxon>Blastocystis</taxon>
    </lineage>
</organism>
<dbReference type="AlphaFoldDB" id="D8M911"/>
<dbReference type="PROSITE" id="PS51914">
    <property type="entry name" value="MRH"/>
    <property type="match status" value="1"/>
</dbReference>
<keyword evidence="6" id="KW-1185">Reference proteome</keyword>
<reference evidence="5" key="1">
    <citation type="submission" date="2010-02" db="EMBL/GenBank/DDBJ databases">
        <title>Sequencing and annotation of the Blastocystis hominis genome.</title>
        <authorList>
            <person name="Wincker P."/>
        </authorList>
    </citation>
    <scope>NUCLEOTIDE SEQUENCE</scope>
    <source>
        <strain evidence="5">Singapore isolate B</strain>
    </source>
</reference>
<dbReference type="InterPro" id="IPR044865">
    <property type="entry name" value="MRH_dom"/>
</dbReference>
<dbReference type="InterPro" id="IPR039794">
    <property type="entry name" value="Gtb1-like"/>
</dbReference>
<evidence type="ECO:0000256" key="2">
    <source>
        <dbReference type="ARBA" id="ARBA00023157"/>
    </source>
</evidence>
<evidence type="ECO:0000313" key="6">
    <source>
        <dbReference type="Proteomes" id="UP000008312"/>
    </source>
</evidence>
<dbReference type="GeneID" id="24923305"/>
<proteinExistence type="predicted"/>
<keyword evidence="1" id="KW-0732">Signal</keyword>
<dbReference type="Gene3D" id="2.70.130.10">
    <property type="entry name" value="Mannose-6-phosphate receptor binding domain"/>
    <property type="match status" value="1"/>
</dbReference>
<evidence type="ECO:0000256" key="1">
    <source>
        <dbReference type="ARBA" id="ARBA00022729"/>
    </source>
</evidence>
<keyword evidence="3" id="KW-0175">Coiled coil</keyword>
<dbReference type="PANTHER" id="PTHR12630">
    <property type="entry name" value="N-LINKED OLIGOSACCHARIDE PROCESSING"/>
    <property type="match status" value="1"/>
</dbReference>
<dbReference type="RefSeq" id="XP_012898598.1">
    <property type="nucleotide sequence ID" value="XM_013043144.1"/>
</dbReference>
<dbReference type="PANTHER" id="PTHR12630:SF1">
    <property type="entry name" value="GLUCOSIDASE 2 SUBUNIT BETA"/>
    <property type="match status" value="1"/>
</dbReference>
<evidence type="ECO:0000256" key="3">
    <source>
        <dbReference type="SAM" id="Coils"/>
    </source>
</evidence>
<keyword evidence="2" id="KW-1015">Disulfide bond</keyword>
<evidence type="ECO:0000313" key="5">
    <source>
        <dbReference type="EMBL" id="CBK24550.2"/>
    </source>
</evidence>
<dbReference type="Pfam" id="PF13015">
    <property type="entry name" value="PRKCSH_1"/>
    <property type="match status" value="1"/>
</dbReference>
<feature type="domain" description="MRH" evidence="4">
    <location>
        <begin position="127"/>
        <end position="241"/>
    </location>
</feature>
<dbReference type="OrthoDB" id="28322at2759"/>
<sequence length="241" mass="27358">MNLKLISEDESILRLYQKFGLDQLEGNQLRFLILQILEVASGPGLHTVDKVREWVPKLNPNSAVDTTTSAIEIKNVLSEKLKDDALSEKKTQLLSLEEQKKQAENSIQNLGSDLYYGPRNEFYKMKGQCYKKTINKYVYEVCPYGNAKQDSTSLGRTFQIVNKDNEEIKTLGWDVHVNEQNQMSNGDVYFYWKGGSQCWNGPQRSLKLKLVCHASVEVLQLIEPSMCVYVGELGTPAVCPL</sequence>
<dbReference type="Proteomes" id="UP000008312">
    <property type="component" value="Unassembled WGS sequence"/>
</dbReference>
<dbReference type="EMBL" id="FN668688">
    <property type="protein sequence ID" value="CBK24550.2"/>
    <property type="molecule type" value="Genomic_DNA"/>
</dbReference>
<evidence type="ECO:0000259" key="4">
    <source>
        <dbReference type="PROSITE" id="PS51914"/>
    </source>
</evidence>
<dbReference type="SUPFAM" id="SSF50911">
    <property type="entry name" value="Mannose 6-phosphate receptor domain"/>
    <property type="match status" value="1"/>
</dbReference>
<accession>D8M911</accession>
<feature type="coiled-coil region" evidence="3">
    <location>
        <begin position="86"/>
        <end position="113"/>
    </location>
</feature>
<dbReference type="GO" id="GO:0017177">
    <property type="term" value="C:glucosidase II complex"/>
    <property type="evidence" value="ECO:0007669"/>
    <property type="project" value="TreeGrafter"/>
</dbReference>
<dbReference type="InterPro" id="IPR036607">
    <property type="entry name" value="PRKCSH"/>
</dbReference>
<dbReference type="InParanoid" id="D8M911"/>